<dbReference type="Pfam" id="PF01809">
    <property type="entry name" value="YidD"/>
    <property type="match status" value="1"/>
</dbReference>
<comment type="caution">
    <text evidence="2">The sequence shown here is derived from an EMBL/GenBank/DDBJ whole genome shotgun (WGS) entry which is preliminary data.</text>
</comment>
<keyword evidence="1" id="KW-0472">Membrane</keyword>
<organism evidence="2 3">
    <name type="scientific">Parasutterella secunda</name>
    <dbReference type="NCBI Taxonomy" id="626947"/>
    <lineage>
        <taxon>Bacteria</taxon>
        <taxon>Pseudomonadati</taxon>
        <taxon>Pseudomonadota</taxon>
        <taxon>Betaproteobacteria</taxon>
        <taxon>Burkholderiales</taxon>
        <taxon>Sutterellaceae</taxon>
        <taxon>Parasutterella</taxon>
    </lineage>
</organism>
<dbReference type="InterPro" id="IPR002696">
    <property type="entry name" value="Membr_insert_effic_factor_YidD"/>
</dbReference>
<proteinExistence type="inferred from homology"/>
<dbReference type="PANTHER" id="PTHR33383:SF1">
    <property type="entry name" value="MEMBRANE PROTEIN INSERTION EFFICIENCY FACTOR-RELATED"/>
    <property type="match status" value="1"/>
</dbReference>
<dbReference type="NCBIfam" id="TIGR00278">
    <property type="entry name" value="membrane protein insertion efficiency factor YidD"/>
    <property type="match status" value="1"/>
</dbReference>
<gene>
    <name evidence="2" type="primary">yidD</name>
    <name evidence="2" type="ORF">H5985_00310</name>
</gene>
<dbReference type="Proteomes" id="UP000777002">
    <property type="component" value="Unassembled WGS sequence"/>
</dbReference>
<protein>
    <recommendedName>
        <fullName evidence="1">Putative membrane protein insertion efficiency factor</fullName>
    </recommendedName>
</protein>
<dbReference type="SMART" id="SM01234">
    <property type="entry name" value="Haemolytic"/>
    <property type="match status" value="1"/>
</dbReference>
<evidence type="ECO:0000313" key="2">
    <source>
        <dbReference type="EMBL" id="MBM6927723.1"/>
    </source>
</evidence>
<evidence type="ECO:0000256" key="1">
    <source>
        <dbReference type="HAMAP-Rule" id="MF_00386"/>
    </source>
</evidence>
<keyword evidence="1" id="KW-1003">Cell membrane</keyword>
<sequence>MKGLSSILITAIKCYQLILSPWMGRECRFYPTCSQYSVEAIKRFGAFKGSWLMVARIIRCNPWGGQGYDPVPDQFKWFPWKHNN</sequence>
<dbReference type="PANTHER" id="PTHR33383">
    <property type="entry name" value="MEMBRANE PROTEIN INSERTION EFFICIENCY FACTOR-RELATED"/>
    <property type="match status" value="1"/>
</dbReference>
<reference evidence="2 3" key="1">
    <citation type="journal article" date="2021" name="Sci. Rep.">
        <title>The distribution of antibiotic resistance genes in chicken gut microbiota commensals.</title>
        <authorList>
            <person name="Juricova H."/>
            <person name="Matiasovicova J."/>
            <person name="Kubasova T."/>
            <person name="Cejkova D."/>
            <person name="Rychlik I."/>
        </authorList>
    </citation>
    <scope>NUCLEOTIDE SEQUENCE [LARGE SCALE GENOMIC DNA]</scope>
    <source>
        <strain evidence="2 3">An562</strain>
    </source>
</reference>
<evidence type="ECO:0000313" key="3">
    <source>
        <dbReference type="Proteomes" id="UP000777002"/>
    </source>
</evidence>
<comment type="subcellular location">
    <subcellularLocation>
        <location evidence="1">Cell membrane</location>
        <topology evidence="1">Peripheral membrane protein</topology>
        <orientation evidence="1">Cytoplasmic side</orientation>
    </subcellularLocation>
</comment>
<comment type="function">
    <text evidence="1">Could be involved in insertion of integral membrane proteins into the membrane.</text>
</comment>
<dbReference type="EMBL" id="JACJKX010000001">
    <property type="protein sequence ID" value="MBM6927723.1"/>
    <property type="molecule type" value="Genomic_DNA"/>
</dbReference>
<accession>A0ABS2GS97</accession>
<keyword evidence="3" id="KW-1185">Reference proteome</keyword>
<dbReference type="HAMAP" id="MF_00386">
    <property type="entry name" value="UPF0161_YidD"/>
    <property type="match status" value="1"/>
</dbReference>
<comment type="similarity">
    <text evidence="1">Belongs to the UPF0161 family.</text>
</comment>
<name>A0ABS2GS97_9BURK</name>